<sequence length="32" mass="3586">MVEKIGPRRPAGNVASRQRIVPNPFTVKHVKC</sequence>
<name>A0A9P2UQQ8_ACIBA</name>
<accession>A0A9P2UQQ8</accession>
<dbReference type="AlphaFoldDB" id="A0A9P2UQQ8"/>
<proteinExistence type="predicted"/>
<gene>
    <name evidence="1" type="ORF">J545_4689</name>
</gene>
<comment type="caution">
    <text evidence="1">The sequence shown here is derived from an EMBL/GenBank/DDBJ whole genome shotgun (WGS) entry which is preliminary data.</text>
</comment>
<protein>
    <submittedName>
        <fullName evidence="1">Uncharacterized protein</fullName>
    </submittedName>
</protein>
<organism evidence="1 2">
    <name type="scientific">Acinetobacter baumannii 1462234</name>
    <dbReference type="NCBI Taxonomy" id="1310646"/>
    <lineage>
        <taxon>Bacteria</taxon>
        <taxon>Pseudomonadati</taxon>
        <taxon>Pseudomonadota</taxon>
        <taxon>Gammaproteobacteria</taxon>
        <taxon>Moraxellales</taxon>
        <taxon>Moraxellaceae</taxon>
        <taxon>Acinetobacter</taxon>
        <taxon>Acinetobacter calcoaceticus/baumannii complex</taxon>
    </lineage>
</organism>
<dbReference type="Proteomes" id="UP000020865">
    <property type="component" value="Unassembled WGS sequence"/>
</dbReference>
<evidence type="ECO:0000313" key="1">
    <source>
        <dbReference type="EMBL" id="EXB37702.1"/>
    </source>
</evidence>
<feature type="non-terminal residue" evidence="1">
    <location>
        <position position="32"/>
    </location>
</feature>
<evidence type="ECO:0000313" key="2">
    <source>
        <dbReference type="Proteomes" id="UP000020865"/>
    </source>
</evidence>
<reference evidence="1 2" key="1">
    <citation type="submission" date="2014-02" db="EMBL/GenBank/DDBJ databases">
        <title>Comparative genomics and transcriptomics to identify genetic mechanisms underlying the emergence of carbapenem resistant Acinetobacter baumannii (CRAb).</title>
        <authorList>
            <person name="Harris A.D."/>
            <person name="Johnson K.J."/>
            <person name="George J."/>
            <person name="Shefchek K."/>
            <person name="Daugherty S.C."/>
            <person name="Parankush S."/>
            <person name="Sadzewicz L."/>
            <person name="Tallon L."/>
            <person name="Sengamalay N."/>
            <person name="Hazen T.H."/>
            <person name="Rasko D.A."/>
        </authorList>
    </citation>
    <scope>NUCLEOTIDE SEQUENCE [LARGE SCALE GENOMIC DNA]</scope>
    <source>
        <strain evidence="1 2">1462234</strain>
    </source>
</reference>
<dbReference type="EMBL" id="JEWR01000431">
    <property type="protein sequence ID" value="EXB37702.1"/>
    <property type="molecule type" value="Genomic_DNA"/>
</dbReference>